<dbReference type="PANTHER" id="PTHR30408:SF12">
    <property type="entry name" value="TYPE I RESTRICTION ENZYME MJAVIII SPECIFICITY SUBUNIT"/>
    <property type="match status" value="1"/>
</dbReference>
<comment type="similarity">
    <text evidence="1">Belongs to the type-I restriction system S methylase family.</text>
</comment>
<dbReference type="InterPro" id="IPR052021">
    <property type="entry name" value="Type-I_RS_S_subunit"/>
</dbReference>
<dbReference type="STRING" id="561230.PC1_0864"/>
<dbReference type="InterPro" id="IPR044946">
    <property type="entry name" value="Restrct_endonuc_typeI_TRD_sf"/>
</dbReference>
<sequence>MVDLIVDKQQSGAAGKGVPAGWLQCKLGDVLTLQRGFDLPQRLRKEGNIPIISSSGESGWHNNAIVSPPGIVTGRYGTIGEVFFIDKPFWPLNTTLYVREFKGITPSYAYFLLKTVDFQSHSGKSGVPGVNRNDVHQENILLPPIKEQIAITTTLSNIDELISALERLLSKKQAIKTATMQQLLTGKTRLPQFALREDGAAKGYQKSELGEIPEDWTVTLLNDVIDSCSSGATPYRGISEYYKGNNRWITSGELNYCVINDTIEKISDSAIKYTNLKIHPAGTFLMAITGLEAAGTRGACGIVGKPSATNQSCMAIYPNNKLDSNYLYHWYVYNGDTLAFKYCQGTKQLSYTAGLIRKIPLFLPTDKKEQTAIAAILSDMDKDIQTLQQRLEKTRQLKQGMMQELLTGKTRLI</sequence>
<dbReference type="RefSeq" id="WP_012773556.1">
    <property type="nucleotide sequence ID" value="NC_012917.1"/>
</dbReference>
<dbReference type="GO" id="GO:0009307">
    <property type="term" value="P:DNA restriction-modification system"/>
    <property type="evidence" value="ECO:0007669"/>
    <property type="project" value="UniProtKB-KW"/>
</dbReference>
<dbReference type="PANTHER" id="PTHR30408">
    <property type="entry name" value="TYPE-1 RESTRICTION ENZYME ECOKI SPECIFICITY PROTEIN"/>
    <property type="match status" value="1"/>
</dbReference>
<dbReference type="Proteomes" id="UP000002736">
    <property type="component" value="Chromosome"/>
</dbReference>
<dbReference type="REBASE" id="21270">
    <property type="entry name" value="S.PcaPC1ORF865P"/>
</dbReference>
<dbReference type="AlphaFoldDB" id="C6DAA7"/>
<keyword evidence="4" id="KW-0175">Coiled coil</keyword>
<accession>C6DAA7</accession>
<evidence type="ECO:0000256" key="2">
    <source>
        <dbReference type="ARBA" id="ARBA00022747"/>
    </source>
</evidence>
<protein>
    <submittedName>
        <fullName evidence="6">Restriction modification system DNA specificity domain protein</fullName>
    </submittedName>
</protein>
<evidence type="ECO:0000313" key="6">
    <source>
        <dbReference type="EMBL" id="ACT11915.1"/>
    </source>
</evidence>
<dbReference type="Pfam" id="PF01420">
    <property type="entry name" value="Methylase_S"/>
    <property type="match status" value="2"/>
</dbReference>
<keyword evidence="2" id="KW-0680">Restriction system</keyword>
<dbReference type="CDD" id="cd17271">
    <property type="entry name" value="RMtype1_S_NmaSCMORF606P_TRD2-CR2_like"/>
    <property type="match status" value="1"/>
</dbReference>
<name>C6DAA7_PECCP</name>
<keyword evidence="3" id="KW-0238">DNA-binding</keyword>
<evidence type="ECO:0000256" key="3">
    <source>
        <dbReference type="ARBA" id="ARBA00023125"/>
    </source>
</evidence>
<reference evidence="6 7" key="1">
    <citation type="submission" date="2009-07" db="EMBL/GenBank/DDBJ databases">
        <title>Complete sequence of Pectobacterium carotovorum subsp. carotovorum PC1.</title>
        <authorList>
            <consortium name="US DOE Joint Genome Institute"/>
            <person name="Lucas S."/>
            <person name="Copeland A."/>
            <person name="Lapidus A."/>
            <person name="Glavina del Rio T."/>
            <person name="Tice H."/>
            <person name="Bruce D."/>
            <person name="Goodwin L."/>
            <person name="Pitluck S."/>
            <person name="Munk A.C."/>
            <person name="Brettin T."/>
            <person name="Detter J.C."/>
            <person name="Han C."/>
            <person name="Tapia R."/>
            <person name="Larimer F."/>
            <person name="Land M."/>
            <person name="Hauser L."/>
            <person name="Kyrpides N."/>
            <person name="Mikhailova N."/>
            <person name="Balakrishnan V."/>
            <person name="Glasner J."/>
            <person name="Perna N.T."/>
        </authorList>
    </citation>
    <scope>NUCLEOTIDE SEQUENCE [LARGE SCALE GENOMIC DNA]</scope>
    <source>
        <strain evidence="6 7">PC1</strain>
    </source>
</reference>
<dbReference type="GO" id="GO:0003677">
    <property type="term" value="F:DNA binding"/>
    <property type="evidence" value="ECO:0007669"/>
    <property type="project" value="UniProtKB-KW"/>
</dbReference>
<dbReference type="KEGG" id="pct:PC1_0864"/>
<dbReference type="OrthoDB" id="398435at2"/>
<gene>
    <name evidence="6" type="ordered locus">PC1_0864</name>
</gene>
<dbReference type="EMBL" id="CP001657">
    <property type="protein sequence ID" value="ACT11915.1"/>
    <property type="molecule type" value="Genomic_DNA"/>
</dbReference>
<dbReference type="HOGENOM" id="CLU_021095_0_1_6"/>
<evidence type="ECO:0000256" key="1">
    <source>
        <dbReference type="ARBA" id="ARBA00010923"/>
    </source>
</evidence>
<dbReference type="CDD" id="cd17267">
    <property type="entry name" value="RMtype1_S_EcoAO83I-TRD1-CR1_like"/>
    <property type="match status" value="1"/>
</dbReference>
<feature type="domain" description="Type I restriction modification DNA specificity" evidence="5">
    <location>
        <begin position="213"/>
        <end position="392"/>
    </location>
</feature>
<dbReference type="SUPFAM" id="SSF116734">
    <property type="entry name" value="DNA methylase specificity domain"/>
    <property type="match status" value="2"/>
</dbReference>
<evidence type="ECO:0000256" key="4">
    <source>
        <dbReference type="SAM" id="Coils"/>
    </source>
</evidence>
<proteinExistence type="inferred from homology"/>
<evidence type="ECO:0000313" key="7">
    <source>
        <dbReference type="Proteomes" id="UP000002736"/>
    </source>
</evidence>
<organism evidence="6 7">
    <name type="scientific">Pectobacterium carotovorum subsp. carotovorum (strain PC1)</name>
    <dbReference type="NCBI Taxonomy" id="561230"/>
    <lineage>
        <taxon>Bacteria</taxon>
        <taxon>Pseudomonadati</taxon>
        <taxon>Pseudomonadota</taxon>
        <taxon>Gammaproteobacteria</taxon>
        <taxon>Enterobacterales</taxon>
        <taxon>Pectobacteriaceae</taxon>
        <taxon>Pectobacterium</taxon>
    </lineage>
</organism>
<evidence type="ECO:0000259" key="5">
    <source>
        <dbReference type="Pfam" id="PF01420"/>
    </source>
</evidence>
<feature type="coiled-coil region" evidence="4">
    <location>
        <begin position="377"/>
        <end position="404"/>
    </location>
</feature>
<feature type="domain" description="Type I restriction modification DNA specificity" evidence="5">
    <location>
        <begin position="20"/>
        <end position="167"/>
    </location>
</feature>
<dbReference type="Gene3D" id="3.90.220.20">
    <property type="entry name" value="DNA methylase specificity domains"/>
    <property type="match status" value="2"/>
</dbReference>
<dbReference type="Gene3D" id="1.10.287.1120">
    <property type="entry name" value="Bipartite methylase S protein"/>
    <property type="match status" value="2"/>
</dbReference>
<dbReference type="InterPro" id="IPR000055">
    <property type="entry name" value="Restrct_endonuc_typeI_TRD"/>
</dbReference>
<dbReference type="eggNOG" id="COG0732">
    <property type="taxonomic scope" value="Bacteria"/>
</dbReference>